<dbReference type="PROSITE" id="PS51077">
    <property type="entry name" value="HTH_ICLR"/>
    <property type="match status" value="1"/>
</dbReference>
<protein>
    <submittedName>
        <fullName evidence="6">IclR family transcriptional regulator</fullName>
    </submittedName>
</protein>
<reference evidence="7" key="1">
    <citation type="journal article" date="2019" name="Int. J. Syst. Evol. Microbiol.">
        <title>The Global Catalogue of Microorganisms (GCM) 10K type strain sequencing project: providing services to taxonomists for standard genome sequencing and annotation.</title>
        <authorList>
            <consortium name="The Broad Institute Genomics Platform"/>
            <consortium name="The Broad Institute Genome Sequencing Center for Infectious Disease"/>
            <person name="Wu L."/>
            <person name="Ma J."/>
        </authorList>
    </citation>
    <scope>NUCLEOTIDE SEQUENCE [LARGE SCALE GENOMIC DNA]</scope>
    <source>
        <strain evidence="7">TBRC 5832</strain>
    </source>
</reference>
<feature type="domain" description="HTH iclR-type" evidence="4">
    <location>
        <begin position="18"/>
        <end position="78"/>
    </location>
</feature>
<dbReference type="SMART" id="SM00346">
    <property type="entry name" value="HTH_ICLR"/>
    <property type="match status" value="1"/>
</dbReference>
<proteinExistence type="predicted"/>
<dbReference type="PROSITE" id="PS51078">
    <property type="entry name" value="ICLR_ED"/>
    <property type="match status" value="1"/>
</dbReference>
<evidence type="ECO:0000256" key="1">
    <source>
        <dbReference type="ARBA" id="ARBA00023015"/>
    </source>
</evidence>
<comment type="caution">
    <text evidence="6">The sequence shown here is derived from an EMBL/GenBank/DDBJ whole genome shotgun (WGS) entry which is preliminary data.</text>
</comment>
<dbReference type="Gene3D" id="1.10.10.10">
    <property type="entry name" value="Winged helix-like DNA-binding domain superfamily/Winged helix DNA-binding domain"/>
    <property type="match status" value="1"/>
</dbReference>
<dbReference type="InterPro" id="IPR050707">
    <property type="entry name" value="HTH_MetabolicPath_Reg"/>
</dbReference>
<dbReference type="PANTHER" id="PTHR30136:SF24">
    <property type="entry name" value="HTH-TYPE TRANSCRIPTIONAL REPRESSOR ALLR"/>
    <property type="match status" value="1"/>
</dbReference>
<dbReference type="Gene3D" id="3.30.450.40">
    <property type="match status" value="1"/>
</dbReference>
<dbReference type="SUPFAM" id="SSF55781">
    <property type="entry name" value="GAF domain-like"/>
    <property type="match status" value="1"/>
</dbReference>
<dbReference type="SUPFAM" id="SSF46785">
    <property type="entry name" value="Winged helix' DNA-binding domain"/>
    <property type="match status" value="1"/>
</dbReference>
<dbReference type="InterPro" id="IPR014757">
    <property type="entry name" value="Tscrpt_reg_IclR_C"/>
</dbReference>
<gene>
    <name evidence="6" type="ORF">ACFO0C_01630</name>
</gene>
<dbReference type="Pfam" id="PF09339">
    <property type="entry name" value="HTH_IclR"/>
    <property type="match status" value="1"/>
</dbReference>
<accession>A0ABV8IHB1</accession>
<dbReference type="PANTHER" id="PTHR30136">
    <property type="entry name" value="HELIX-TURN-HELIX TRANSCRIPTIONAL REGULATOR, ICLR FAMILY"/>
    <property type="match status" value="1"/>
</dbReference>
<evidence type="ECO:0000256" key="2">
    <source>
        <dbReference type="ARBA" id="ARBA00023125"/>
    </source>
</evidence>
<dbReference type="InterPro" id="IPR005471">
    <property type="entry name" value="Tscrpt_reg_IclR_N"/>
</dbReference>
<sequence>MAPQRPRPYGDGLGHGADSVLGKTRLILEAFGVDDTELPLSALSRRTGIPKATVHRLAQELLDWGMLERSASGYRLGMRAFELGSRVSRLRVLRDVLRPHMERLRTLTRETVHLAVLDGLEVLFVEKIADGPRVAPPSRIAGRRLPLHCTATGKVLLAFSPPDVLDEVLARPLERRTPSTVVIPSLIREQIRKVRETGHAMESEETAIGYCSTAVPLFGSSGLVLGAVAVTAPTFRATTARYVAALTAVSRRLAAADNIN</sequence>
<dbReference type="RefSeq" id="WP_378064647.1">
    <property type="nucleotide sequence ID" value="NZ_JBHSBL010000002.1"/>
</dbReference>
<keyword evidence="7" id="KW-1185">Reference proteome</keyword>
<dbReference type="Proteomes" id="UP001595867">
    <property type="component" value="Unassembled WGS sequence"/>
</dbReference>
<evidence type="ECO:0000313" key="7">
    <source>
        <dbReference type="Proteomes" id="UP001595867"/>
    </source>
</evidence>
<dbReference type="InterPro" id="IPR036388">
    <property type="entry name" value="WH-like_DNA-bd_sf"/>
</dbReference>
<organism evidence="6 7">
    <name type="scientific">Actinoplanes subglobosus</name>
    <dbReference type="NCBI Taxonomy" id="1547892"/>
    <lineage>
        <taxon>Bacteria</taxon>
        <taxon>Bacillati</taxon>
        <taxon>Actinomycetota</taxon>
        <taxon>Actinomycetes</taxon>
        <taxon>Micromonosporales</taxon>
        <taxon>Micromonosporaceae</taxon>
        <taxon>Actinoplanes</taxon>
    </lineage>
</organism>
<dbReference type="Pfam" id="PF01614">
    <property type="entry name" value="IclR_C"/>
    <property type="match status" value="1"/>
</dbReference>
<dbReference type="InterPro" id="IPR036390">
    <property type="entry name" value="WH_DNA-bd_sf"/>
</dbReference>
<evidence type="ECO:0000256" key="3">
    <source>
        <dbReference type="ARBA" id="ARBA00023163"/>
    </source>
</evidence>
<feature type="domain" description="IclR-ED" evidence="5">
    <location>
        <begin position="79"/>
        <end position="260"/>
    </location>
</feature>
<name>A0ABV8IHB1_9ACTN</name>
<keyword evidence="3" id="KW-0804">Transcription</keyword>
<evidence type="ECO:0000313" key="6">
    <source>
        <dbReference type="EMBL" id="MFC4063614.1"/>
    </source>
</evidence>
<keyword evidence="1" id="KW-0805">Transcription regulation</keyword>
<evidence type="ECO:0000259" key="4">
    <source>
        <dbReference type="PROSITE" id="PS51077"/>
    </source>
</evidence>
<evidence type="ECO:0000259" key="5">
    <source>
        <dbReference type="PROSITE" id="PS51078"/>
    </source>
</evidence>
<dbReference type="InterPro" id="IPR029016">
    <property type="entry name" value="GAF-like_dom_sf"/>
</dbReference>
<keyword evidence="2" id="KW-0238">DNA-binding</keyword>
<dbReference type="EMBL" id="JBHSBL010000002">
    <property type="protein sequence ID" value="MFC4063614.1"/>
    <property type="molecule type" value="Genomic_DNA"/>
</dbReference>